<evidence type="ECO:0000259" key="6">
    <source>
        <dbReference type="Pfam" id="PF24883"/>
    </source>
</evidence>
<feature type="region of interest" description="Disordered" evidence="4">
    <location>
        <begin position="999"/>
        <end position="1026"/>
    </location>
</feature>
<dbReference type="PANTHER" id="PTHR10039:SF14">
    <property type="entry name" value="NACHT DOMAIN-CONTAINING PROTEIN"/>
    <property type="match status" value="1"/>
</dbReference>
<dbReference type="Pfam" id="PF12796">
    <property type="entry name" value="Ank_2"/>
    <property type="match status" value="1"/>
</dbReference>
<feature type="coiled-coil region" evidence="3">
    <location>
        <begin position="1164"/>
        <end position="1191"/>
    </location>
</feature>
<dbReference type="InterPro" id="IPR036770">
    <property type="entry name" value="Ankyrin_rpt-contain_sf"/>
</dbReference>
<dbReference type="SUPFAM" id="SSF48403">
    <property type="entry name" value="Ankyrin repeat"/>
    <property type="match status" value="1"/>
</dbReference>
<dbReference type="PANTHER" id="PTHR10039">
    <property type="entry name" value="AMELOGENIN"/>
    <property type="match status" value="1"/>
</dbReference>
<feature type="repeat" description="ANK" evidence="2">
    <location>
        <begin position="897"/>
        <end position="925"/>
    </location>
</feature>
<accession>A0AAD4EN81</accession>
<dbReference type="InterPro" id="IPR027417">
    <property type="entry name" value="P-loop_NTPase"/>
</dbReference>
<keyword evidence="2" id="KW-0040">ANK repeat</keyword>
<reference evidence="7" key="1">
    <citation type="submission" date="2023-02" db="EMBL/GenBank/DDBJ databases">
        <authorList>
            <person name="Palmer J.M."/>
        </authorList>
    </citation>
    <scope>NUCLEOTIDE SEQUENCE</scope>
    <source>
        <strain evidence="7">FW57</strain>
    </source>
</reference>
<feature type="region of interest" description="Disordered" evidence="4">
    <location>
        <begin position="1391"/>
        <end position="1418"/>
    </location>
</feature>
<feature type="compositionally biased region" description="Basic and acidic residues" evidence="4">
    <location>
        <begin position="1009"/>
        <end position="1018"/>
    </location>
</feature>
<dbReference type="InterPro" id="IPR002110">
    <property type="entry name" value="Ankyrin_rpt"/>
</dbReference>
<keyword evidence="1" id="KW-0677">Repeat</keyword>
<sequence length="1469" mass="168161">MASSGNLASLDAVFQAAVASFEASLTEKQRREFRACSRKEVENTIKAVDGRLASQRKQRNMLKMAKFVEGMDQLGKVIELFVNVDATVAFVWAPIKFVLLAASTWVETLDCLLDTYAEIGDFLPSLSKYESLLAKHANIGIYLQKYYCDVLEFHRKALDIFSRPSWQTAFHSAWKTFKTQFGPILTKLKRHRDLLSDEKLTATISDVHQSVQSVEDKIDELSRHLQRLHVVDDEGAARRHREDIEGKRLFVRSKLDPPDYYFDLEKASGERWSSASGDWVEADAAFGQWVDTTTTQSRALFLTGMPGTGKTILASRVVRHLEQLQERQGENTNGPPFLLLYFFFKHRKPDKRGFVAMLLSLLSQAVFQDEVLLDIVYQRCTQADQTKVRSVSLLRELAELVLGAQNMCFVVVDALDECTGDQSVTPEDVQGQVIDWLESLMRAAQPAHPEAGSEPSDRCMRLLISGQRNGLLEERLRHWPTIQVDASLSHMNDIKSYCEAESLRVQKRFGAPEDVRLDIVDRVTSTAKGMFLYAKVVLGNLLSQQTRRDFKNELQDDKFPKGMDQAYERVAVHILEGPDEYQSDLARRILNLVICAERPLFWKEIQARFCIDVEAETADPDFRLLEPGKKYCGALIEVGRKGVPGSQGAEPDGLVELVHETAQNLDMSGSAVTAHCLTGYYGFLDYAAANWWKHARCIERSSEGAFLAALAKLAEALNSRHQTATSNTTTDRAHVWAQMHHVPDDGRDCEDAFPVEARVKMIRASLEPLLGGHANTLSPADLEEMFHLYGRVTYKCSKPWCYYFHAGFETAHARDQHVRQHERPFKCAADGCLSAQIGFAKESELARHNERVHSEAVSVHFPSGLRSTIFKAAREGNLELVQEHVASGTSVDARQGNGLTPLFLAAQAGHYQVCRWLLEHGAKVDTWCTREGIPALWAAVARDDVEIASLLIVEYGADKHIRSNSGGHILNLVERPSCTRIRERFPLEFWHAAKKGPDIMMSGVSNGQPERKEQDHSKTTGTNSAIPDYQLQLLLQEQQNKKRLMMARQEQDYEMQRRLLDQQNKKRLMMKPQGQAGQDIIPTTTSNHALQDHEYQRQLIEQQDMKRRMMEPQGQGPSATQSGQSFQDFQTQLMLFEQQNKKRLMKESRELYLAANPSGQPLPLPDYQMELMQLEQQKKMQERLLPETQQEQEHGERMEMARMMEDYEYRRQLLDQQTKKRLAMEPQTQEQGTRPTWSDDPVGEFRMYVELENRKHRDRMQRMLKLQEQEQEQSTTPGSHLGQAHQAQLLLAERQHRERIQRVFRERYSKLQNERLGLASEEQVLIERQQQEKEQEPRVTGSNSEHLQGYQAHLMQAHLNLKRRQNRKRKEIEGIMQEYTLQVQLLEEEKSKRPMMEPPAQERLAQDHSKPTGSNHALEDYDMQLLLLEQQNKKRLKMPPRVQDLGTLTMAAQEQDLSTADSGWRLQDP</sequence>
<feature type="domain" description="Nephrocystin 3-like N-terminal" evidence="6">
    <location>
        <begin position="276"/>
        <end position="441"/>
    </location>
</feature>
<dbReference type="SUPFAM" id="SSF52540">
    <property type="entry name" value="P-loop containing nucleoside triphosphate hydrolases"/>
    <property type="match status" value="1"/>
</dbReference>
<feature type="compositionally biased region" description="Polar residues" evidence="4">
    <location>
        <begin position="1450"/>
        <end position="1461"/>
    </location>
</feature>
<protein>
    <recommendedName>
        <fullName evidence="9">NACHT domain-containing protein</fullName>
    </recommendedName>
</protein>
<dbReference type="Pfam" id="PF24809">
    <property type="entry name" value="DUF7708"/>
    <property type="match status" value="1"/>
</dbReference>
<dbReference type="Gene3D" id="3.40.50.300">
    <property type="entry name" value="P-loop containing nucleotide triphosphate hydrolases"/>
    <property type="match status" value="1"/>
</dbReference>
<evidence type="ECO:0000256" key="1">
    <source>
        <dbReference type="ARBA" id="ARBA00022737"/>
    </source>
</evidence>
<feature type="compositionally biased region" description="Polar residues" evidence="4">
    <location>
        <begin position="1226"/>
        <end position="1236"/>
    </location>
</feature>
<evidence type="ECO:0008006" key="9">
    <source>
        <dbReference type="Google" id="ProtNLM"/>
    </source>
</evidence>
<dbReference type="PROSITE" id="PS50297">
    <property type="entry name" value="ANK_REP_REGION"/>
    <property type="match status" value="1"/>
</dbReference>
<feature type="domain" description="DUF7708" evidence="5">
    <location>
        <begin position="65"/>
        <end position="199"/>
    </location>
</feature>
<dbReference type="InterPro" id="IPR056125">
    <property type="entry name" value="DUF7708"/>
</dbReference>
<feature type="region of interest" description="Disordered" evidence="4">
    <location>
        <begin position="1220"/>
        <end position="1241"/>
    </location>
</feature>
<evidence type="ECO:0000313" key="7">
    <source>
        <dbReference type="EMBL" id="KAG7284181.1"/>
    </source>
</evidence>
<keyword evidence="3" id="KW-0175">Coiled coil</keyword>
<evidence type="ECO:0000256" key="3">
    <source>
        <dbReference type="SAM" id="Coils"/>
    </source>
</evidence>
<name>A0AAD4EN81_9PEZI</name>
<evidence type="ECO:0000256" key="2">
    <source>
        <dbReference type="PROSITE-ProRule" id="PRU00023"/>
    </source>
</evidence>
<gene>
    <name evidence="7" type="ORF">NEMBOFW57_010544</name>
</gene>
<dbReference type="PROSITE" id="PS50088">
    <property type="entry name" value="ANK_REPEAT"/>
    <property type="match status" value="1"/>
</dbReference>
<dbReference type="EMBL" id="JAHCVI010000006">
    <property type="protein sequence ID" value="KAG7284181.1"/>
    <property type="molecule type" value="Genomic_DNA"/>
</dbReference>
<comment type="caution">
    <text evidence="7">The sequence shown here is derived from an EMBL/GenBank/DDBJ whole genome shotgun (WGS) entry which is preliminary data.</text>
</comment>
<feature type="region of interest" description="Disordered" evidence="4">
    <location>
        <begin position="1448"/>
        <end position="1469"/>
    </location>
</feature>
<keyword evidence="8" id="KW-1185">Reference proteome</keyword>
<proteinExistence type="predicted"/>
<evidence type="ECO:0000256" key="4">
    <source>
        <dbReference type="SAM" id="MobiDB-lite"/>
    </source>
</evidence>
<dbReference type="Proteomes" id="UP001197093">
    <property type="component" value="Unassembled WGS sequence"/>
</dbReference>
<feature type="region of interest" description="Disordered" evidence="4">
    <location>
        <begin position="1266"/>
        <end position="1286"/>
    </location>
</feature>
<dbReference type="Pfam" id="PF24883">
    <property type="entry name" value="NPHP3_N"/>
    <property type="match status" value="1"/>
</dbReference>
<dbReference type="SMART" id="SM00248">
    <property type="entry name" value="ANK"/>
    <property type="match status" value="3"/>
</dbReference>
<dbReference type="InterPro" id="IPR056884">
    <property type="entry name" value="NPHP3-like_N"/>
</dbReference>
<dbReference type="Gene3D" id="1.25.40.20">
    <property type="entry name" value="Ankyrin repeat-containing domain"/>
    <property type="match status" value="1"/>
</dbReference>
<evidence type="ECO:0000313" key="8">
    <source>
        <dbReference type="Proteomes" id="UP001197093"/>
    </source>
</evidence>
<organism evidence="7 8">
    <name type="scientific">Staphylotrichum longicolle</name>
    <dbReference type="NCBI Taxonomy" id="669026"/>
    <lineage>
        <taxon>Eukaryota</taxon>
        <taxon>Fungi</taxon>
        <taxon>Dikarya</taxon>
        <taxon>Ascomycota</taxon>
        <taxon>Pezizomycotina</taxon>
        <taxon>Sordariomycetes</taxon>
        <taxon>Sordariomycetidae</taxon>
        <taxon>Sordariales</taxon>
        <taxon>Chaetomiaceae</taxon>
        <taxon>Staphylotrichum</taxon>
    </lineage>
</organism>
<evidence type="ECO:0000259" key="5">
    <source>
        <dbReference type="Pfam" id="PF24809"/>
    </source>
</evidence>